<evidence type="ECO:0000259" key="1">
    <source>
        <dbReference type="Pfam" id="PF00535"/>
    </source>
</evidence>
<sequence>MSTHREQRPAPGGKAKSGKALTFSIITCTWNSEPYLAQSIQSVLEQDYPHVEYIFVDGGSTDGTLERIRRLERPYRLLENVRGGISNAMNEGIRAATGDVIAHLHSDDYYIHPRVLSTVADALQTQERGWLFGRILRDVDGSLLKENFISPRYSHSRLLHANFIPHPATFVRRDWMNRAGGFSTSLKYAMDYDLWLRLAEMGDPVQLDEPLAAFREHQGSLSTRDRLPAFEEDFRVRKSHLGVNPIARAKHYAYYLVRRHRVLQQGVPA</sequence>
<dbReference type="AlphaFoldDB" id="A0A239GYS5"/>
<gene>
    <name evidence="2" type="ORF">SAMN06265795_10612</name>
</gene>
<accession>A0A239GYS5</accession>
<dbReference type="OrthoDB" id="8564828at2"/>
<dbReference type="RefSeq" id="WP_089399397.1">
    <property type="nucleotide sequence ID" value="NZ_FZOT01000006.1"/>
</dbReference>
<dbReference type="EMBL" id="FZOT01000006">
    <property type="protein sequence ID" value="SNS74359.1"/>
    <property type="molecule type" value="Genomic_DNA"/>
</dbReference>
<name>A0A239GYS5_9BURK</name>
<feature type="domain" description="Glycosyltransferase 2-like" evidence="1">
    <location>
        <begin position="24"/>
        <end position="173"/>
    </location>
</feature>
<dbReference type="SUPFAM" id="SSF53448">
    <property type="entry name" value="Nucleotide-diphospho-sugar transferases"/>
    <property type="match status" value="1"/>
</dbReference>
<organism evidence="2 3">
    <name type="scientific">Noviherbaspirillum humi</name>
    <dbReference type="NCBI Taxonomy" id="1688639"/>
    <lineage>
        <taxon>Bacteria</taxon>
        <taxon>Pseudomonadati</taxon>
        <taxon>Pseudomonadota</taxon>
        <taxon>Betaproteobacteria</taxon>
        <taxon>Burkholderiales</taxon>
        <taxon>Oxalobacteraceae</taxon>
        <taxon>Noviherbaspirillum</taxon>
    </lineage>
</organism>
<evidence type="ECO:0000313" key="2">
    <source>
        <dbReference type="EMBL" id="SNS74359.1"/>
    </source>
</evidence>
<dbReference type="InterPro" id="IPR029044">
    <property type="entry name" value="Nucleotide-diphossugar_trans"/>
</dbReference>
<dbReference type="GO" id="GO:0016740">
    <property type="term" value="F:transferase activity"/>
    <property type="evidence" value="ECO:0007669"/>
    <property type="project" value="UniProtKB-KW"/>
</dbReference>
<reference evidence="2 3" key="1">
    <citation type="submission" date="2017-06" db="EMBL/GenBank/DDBJ databases">
        <authorList>
            <person name="Kim H.J."/>
            <person name="Triplett B.A."/>
        </authorList>
    </citation>
    <scope>NUCLEOTIDE SEQUENCE [LARGE SCALE GENOMIC DNA]</scope>
    <source>
        <strain evidence="2 3">U15</strain>
    </source>
</reference>
<dbReference type="PANTHER" id="PTHR43685">
    <property type="entry name" value="GLYCOSYLTRANSFERASE"/>
    <property type="match status" value="1"/>
</dbReference>
<keyword evidence="2" id="KW-0808">Transferase</keyword>
<proteinExistence type="predicted"/>
<dbReference type="CDD" id="cd06433">
    <property type="entry name" value="GT_2_WfgS_like"/>
    <property type="match status" value="1"/>
</dbReference>
<dbReference type="Pfam" id="PF00535">
    <property type="entry name" value="Glycos_transf_2"/>
    <property type="match status" value="1"/>
</dbReference>
<dbReference type="InterPro" id="IPR001173">
    <property type="entry name" value="Glyco_trans_2-like"/>
</dbReference>
<dbReference type="PANTHER" id="PTHR43685:SF11">
    <property type="entry name" value="GLYCOSYLTRANSFERASE TAGX-RELATED"/>
    <property type="match status" value="1"/>
</dbReference>
<evidence type="ECO:0000313" key="3">
    <source>
        <dbReference type="Proteomes" id="UP000198284"/>
    </source>
</evidence>
<protein>
    <submittedName>
        <fullName evidence="2">Glycosyltransferase, GT2 family</fullName>
    </submittedName>
</protein>
<dbReference type="Proteomes" id="UP000198284">
    <property type="component" value="Unassembled WGS sequence"/>
</dbReference>
<keyword evidence="3" id="KW-1185">Reference proteome</keyword>
<dbReference type="InterPro" id="IPR050834">
    <property type="entry name" value="Glycosyltransf_2"/>
</dbReference>
<dbReference type="Gene3D" id="3.90.550.10">
    <property type="entry name" value="Spore Coat Polysaccharide Biosynthesis Protein SpsA, Chain A"/>
    <property type="match status" value="1"/>
</dbReference>